<evidence type="ECO:0000313" key="2">
    <source>
        <dbReference type="EMBL" id="BAQ15655.1"/>
    </source>
</evidence>
<dbReference type="Proteomes" id="UP000031643">
    <property type="component" value="Chromosome"/>
</dbReference>
<dbReference type="PANTHER" id="PTHR38037">
    <property type="entry name" value="ZN_PROTEASE DOMAIN-CONTAINING PROTEIN"/>
    <property type="match status" value="1"/>
</dbReference>
<name>A0A0A8JYH5_9HYPH</name>
<dbReference type="EMBL" id="AP014648">
    <property type="protein sequence ID" value="BAQ15655.1"/>
    <property type="molecule type" value="Genomic_DNA"/>
</dbReference>
<feature type="domain" description="Retropepsin-like aspartic endopeptidase" evidence="1">
    <location>
        <begin position="16"/>
        <end position="149"/>
    </location>
</feature>
<sequence>MKKRVPRSKRLDGREIGWREHVALPELGIASMRAKIDTGARTSALNTDHMERFERNGQHWISFTLPAAGRRSKVRYEAQLEDVRNIKNTGGVAETRPIIKTTMILGKRAWVIEISLADRENMKFDMIVGRTAIRTQRLIVNPGRSYLAGEPIGPAPLESNET</sequence>
<accession>A0A0A8JYH5</accession>
<dbReference type="RefSeq" id="WP_045363523.1">
    <property type="nucleotide sequence ID" value="NZ_AP014648.1"/>
</dbReference>
<dbReference type="STRING" id="1384459.GL4_0185"/>
<evidence type="ECO:0000313" key="3">
    <source>
        <dbReference type="Proteomes" id="UP000031643"/>
    </source>
</evidence>
<dbReference type="Gene3D" id="2.40.70.10">
    <property type="entry name" value="Acid Proteases"/>
    <property type="match status" value="1"/>
</dbReference>
<dbReference type="PANTHER" id="PTHR38037:SF2">
    <property type="entry name" value="ATP-DEPENDENT ZINC PROTEASE DOMAIN-CONTAINING PROTEIN-RELATED"/>
    <property type="match status" value="1"/>
</dbReference>
<dbReference type="AlphaFoldDB" id="A0A0A8JYH5"/>
<proteinExistence type="predicted"/>
<keyword evidence="3" id="KW-1185">Reference proteome</keyword>
<dbReference type="InterPro" id="IPR008503">
    <property type="entry name" value="Asp_endopeptidase"/>
</dbReference>
<organism evidence="2 3">
    <name type="scientific">Methyloceanibacter caenitepidi</name>
    <dbReference type="NCBI Taxonomy" id="1384459"/>
    <lineage>
        <taxon>Bacteria</taxon>
        <taxon>Pseudomonadati</taxon>
        <taxon>Pseudomonadota</taxon>
        <taxon>Alphaproteobacteria</taxon>
        <taxon>Hyphomicrobiales</taxon>
        <taxon>Hyphomicrobiaceae</taxon>
        <taxon>Methyloceanibacter</taxon>
    </lineage>
</organism>
<dbReference type="InterPro" id="IPR021109">
    <property type="entry name" value="Peptidase_aspartic_dom_sf"/>
</dbReference>
<protein>
    <recommendedName>
        <fullName evidence="1">Retropepsin-like aspartic endopeptidase domain-containing protein</fullName>
    </recommendedName>
</protein>
<reference evidence="2 3" key="1">
    <citation type="submission" date="2014-09" db="EMBL/GenBank/DDBJ databases">
        <title>Genome sequencing of Methyloceanibacter caenitepidi Gela4.</title>
        <authorList>
            <person name="Takeuchi M."/>
            <person name="Susumu S."/>
            <person name="Kamagata Y."/>
            <person name="Oshima K."/>
            <person name="Hattori M."/>
            <person name="Iwasaki W."/>
        </authorList>
    </citation>
    <scope>NUCLEOTIDE SEQUENCE [LARGE SCALE GENOMIC DNA]</scope>
    <source>
        <strain evidence="2 3">Gela4</strain>
    </source>
</reference>
<evidence type="ECO:0000259" key="1">
    <source>
        <dbReference type="Pfam" id="PF05618"/>
    </source>
</evidence>
<gene>
    <name evidence="2" type="ORF">GL4_0185</name>
</gene>
<dbReference type="HOGENOM" id="CLU_099424_1_1_5"/>
<dbReference type="Pfam" id="PF05618">
    <property type="entry name" value="Zn_protease"/>
    <property type="match status" value="1"/>
</dbReference>
<dbReference type="KEGG" id="mcg:GL4_0185"/>
<dbReference type="SUPFAM" id="SSF50630">
    <property type="entry name" value="Acid proteases"/>
    <property type="match status" value="1"/>
</dbReference>
<dbReference type="OrthoDB" id="3865600at2"/>